<proteinExistence type="predicted"/>
<gene>
    <name evidence="3" type="ORF">BT62DRAFT_990290</name>
</gene>
<dbReference type="OrthoDB" id="2902468at2759"/>
<keyword evidence="4" id="KW-1185">Reference proteome</keyword>
<accession>A0A9P8AY55</accession>
<sequence length="362" mass="40572">MLSLPFVLLSLHALAVYSAPPLGRDDAAVLRRETTIHGLTLRREEYHLLQKRDVSICGVPIRDASHSDCTKHYPPNLFKRVRGSTKSKSGSDTENSSQSSSGGRRKGKSASQEDYSYHSSSTEQREDVQYDQEMAQYEDQDAGGYHCDHFTELQTSSYSLNPYCTNPGISAARVTTISKYVNNPNKNLYLVRGDVNSAKGAVTRLAISRQNNPSRPKVYKSKYDQDTWVRLVEYLKAKESVARATAAQIKTDSGLTQRVDTTIYAIYEDTLAISEAMRDSYVPSRQVSQQGSQGGNSPHHSDNSGGTSELSDVQTEEVTYNGRTLTLYWVSGAWHYVYDYNGQGTYIEYNDDNLRQWPPNVQ</sequence>
<name>A0A9P8AY55_9AGAR</name>
<feature type="compositionally biased region" description="Low complexity" evidence="1">
    <location>
        <begin position="288"/>
        <end position="297"/>
    </location>
</feature>
<evidence type="ECO:0000313" key="4">
    <source>
        <dbReference type="Proteomes" id="UP000812287"/>
    </source>
</evidence>
<evidence type="ECO:0000313" key="3">
    <source>
        <dbReference type="EMBL" id="KAG7451896.1"/>
    </source>
</evidence>
<dbReference type="EMBL" id="MU250524">
    <property type="protein sequence ID" value="KAG7451896.1"/>
    <property type="molecule type" value="Genomic_DNA"/>
</dbReference>
<feature type="compositionally biased region" description="Polar residues" evidence="1">
    <location>
        <begin position="112"/>
        <end position="122"/>
    </location>
</feature>
<feature type="compositionally biased region" description="Low complexity" evidence="1">
    <location>
        <begin position="90"/>
        <end position="102"/>
    </location>
</feature>
<keyword evidence="2" id="KW-0732">Signal</keyword>
<dbReference type="AlphaFoldDB" id="A0A9P8AY55"/>
<dbReference type="Proteomes" id="UP000812287">
    <property type="component" value="Unassembled WGS sequence"/>
</dbReference>
<dbReference type="GeneID" id="66112514"/>
<feature type="region of interest" description="Disordered" evidence="1">
    <location>
        <begin position="72"/>
        <end position="128"/>
    </location>
</feature>
<feature type="chain" id="PRO_5040321048" evidence="2">
    <location>
        <begin position="19"/>
        <end position="362"/>
    </location>
</feature>
<feature type="signal peptide" evidence="2">
    <location>
        <begin position="1"/>
        <end position="18"/>
    </location>
</feature>
<feature type="region of interest" description="Disordered" evidence="1">
    <location>
        <begin position="282"/>
        <end position="315"/>
    </location>
</feature>
<comment type="caution">
    <text evidence="3">The sequence shown here is derived from an EMBL/GenBank/DDBJ whole genome shotgun (WGS) entry which is preliminary data.</text>
</comment>
<evidence type="ECO:0000256" key="1">
    <source>
        <dbReference type="SAM" id="MobiDB-lite"/>
    </source>
</evidence>
<dbReference type="RefSeq" id="XP_043045396.1">
    <property type="nucleotide sequence ID" value="XM_043190217.1"/>
</dbReference>
<protein>
    <submittedName>
        <fullName evidence="3">Uncharacterized protein</fullName>
    </submittedName>
</protein>
<feature type="compositionally biased region" description="Polar residues" evidence="1">
    <location>
        <begin position="303"/>
        <end position="315"/>
    </location>
</feature>
<evidence type="ECO:0000256" key="2">
    <source>
        <dbReference type="SAM" id="SignalP"/>
    </source>
</evidence>
<organism evidence="3 4">
    <name type="scientific">Guyanagaster necrorhizus</name>
    <dbReference type="NCBI Taxonomy" id="856835"/>
    <lineage>
        <taxon>Eukaryota</taxon>
        <taxon>Fungi</taxon>
        <taxon>Dikarya</taxon>
        <taxon>Basidiomycota</taxon>
        <taxon>Agaricomycotina</taxon>
        <taxon>Agaricomycetes</taxon>
        <taxon>Agaricomycetidae</taxon>
        <taxon>Agaricales</taxon>
        <taxon>Marasmiineae</taxon>
        <taxon>Physalacriaceae</taxon>
        <taxon>Guyanagaster</taxon>
    </lineage>
</organism>
<reference evidence="3" key="1">
    <citation type="submission" date="2020-11" db="EMBL/GenBank/DDBJ databases">
        <title>Adaptations for nitrogen fixation in a non-lichenized fungal sporocarp promotes dispersal by wood-feeding termites.</title>
        <authorList>
            <consortium name="DOE Joint Genome Institute"/>
            <person name="Koch R.A."/>
            <person name="Yoon G."/>
            <person name="Arayal U."/>
            <person name="Lail K."/>
            <person name="Amirebrahimi M."/>
            <person name="Labutti K."/>
            <person name="Lipzen A."/>
            <person name="Riley R."/>
            <person name="Barry K."/>
            <person name="Henrissat B."/>
            <person name="Grigoriev I.V."/>
            <person name="Herr J.R."/>
            <person name="Aime M.C."/>
        </authorList>
    </citation>
    <scope>NUCLEOTIDE SEQUENCE</scope>
    <source>
        <strain evidence="3">MCA 3950</strain>
    </source>
</reference>